<evidence type="ECO:0000256" key="3">
    <source>
        <dbReference type="ARBA" id="ARBA00022475"/>
    </source>
</evidence>
<dbReference type="RefSeq" id="WP_184075432.1">
    <property type="nucleotide sequence ID" value="NZ_JACHDS010000001.1"/>
</dbReference>
<evidence type="ECO:0000313" key="9">
    <source>
        <dbReference type="EMBL" id="MBB6172080.1"/>
    </source>
</evidence>
<feature type="transmembrane region" description="Helical" evidence="7">
    <location>
        <begin position="529"/>
        <end position="550"/>
    </location>
</feature>
<gene>
    <name evidence="9" type="ORF">HNR23_002140</name>
</gene>
<sequence length="590" mass="62321">MPAVVVLLAVLAVFALGYRYYSAYLAEHVYALDPAFVTPAHRYADGVDFVPTNKHIVFAHHFISVAGAAPIVGPAIAVFWGWGPALLWVVLGTIFASGAHDFGSIVVSVRHKGRSIGTLARDVIGKRARILFLLIIFFLVTMVNAVFAVVISGLFISTPEAVLSVLVTIPLAIGVGQFVYRRRTAALLPSLVALAVVYACIPLGERFPITVDPLAQAVGVEPLTVWVVLIFTYTFFASRLPVWLLLQPRDYINQQQMVLALGVIILGVIIGMNTIAAPVVNDVPADSPSWFPLLFITIACGAVSGFHSLVSSGTTAKQLDKETDARYVGYLSSLGEGTLALCSILACTAGVVVLAADPAAQWNVLYADWGSAQDGPAGKFTEGVANFAGNLGVPLNVGLVFATVVVVSFAATSLDTAVRLQRYIIQEISEIVGFKPLARNITLATLVAVVIPICLAMVPGDFALGTLWLLFGTTNQLTAGLALSVIAVWVTKNGRNPIVILIPLVFLVIMTSWALIIQLIGFATSDDPLQVFLLAPLDAAIFGLAIWMVVEAAMALRAAWAQRTASAAGGAAVTGADATASEGSAEGEER</sequence>
<comment type="similarity">
    <text evidence="2">Belongs to the peptide transporter carbon starvation (CstA) (TC 2.A.114) family.</text>
</comment>
<dbReference type="Pfam" id="PF02554">
    <property type="entry name" value="CstA"/>
    <property type="match status" value="1"/>
</dbReference>
<feature type="transmembrane region" description="Helical" evidence="7">
    <location>
        <begin position="441"/>
        <end position="460"/>
    </location>
</feature>
<feature type="transmembrane region" description="Helical" evidence="7">
    <location>
        <begin position="130"/>
        <end position="155"/>
    </location>
</feature>
<evidence type="ECO:0000256" key="5">
    <source>
        <dbReference type="ARBA" id="ARBA00022989"/>
    </source>
</evidence>
<dbReference type="AlphaFoldDB" id="A0A7W9YHJ4"/>
<evidence type="ECO:0000313" key="10">
    <source>
        <dbReference type="Proteomes" id="UP000546642"/>
    </source>
</evidence>
<dbReference type="PANTHER" id="PTHR30252:SF0">
    <property type="entry name" value="PEPTIDE TRANSPORTER CSTA"/>
    <property type="match status" value="1"/>
</dbReference>
<dbReference type="PANTHER" id="PTHR30252">
    <property type="entry name" value="INNER MEMBRANE PEPTIDE TRANSPORTER"/>
    <property type="match status" value="1"/>
</dbReference>
<feature type="domain" description="CstA N-terminal" evidence="8">
    <location>
        <begin position="3"/>
        <end position="514"/>
    </location>
</feature>
<dbReference type="InterPro" id="IPR003706">
    <property type="entry name" value="CstA_N"/>
</dbReference>
<dbReference type="GO" id="GO:0005886">
    <property type="term" value="C:plasma membrane"/>
    <property type="evidence" value="ECO:0007669"/>
    <property type="project" value="UniProtKB-SubCell"/>
</dbReference>
<feature type="transmembrane region" description="Helical" evidence="7">
    <location>
        <begin position="161"/>
        <end position="180"/>
    </location>
</feature>
<dbReference type="EMBL" id="JACHDS010000001">
    <property type="protein sequence ID" value="MBB6172080.1"/>
    <property type="molecule type" value="Genomic_DNA"/>
</dbReference>
<feature type="transmembrane region" description="Helical" evidence="7">
    <location>
        <begin position="399"/>
        <end position="420"/>
    </location>
</feature>
<dbReference type="Proteomes" id="UP000546642">
    <property type="component" value="Unassembled WGS sequence"/>
</dbReference>
<protein>
    <submittedName>
        <fullName evidence="9">Carbon starvation protein</fullName>
    </submittedName>
</protein>
<keyword evidence="4 7" id="KW-0812">Transmembrane</keyword>
<organism evidence="9 10">
    <name type="scientific">Nocardiopsis mwathae</name>
    <dbReference type="NCBI Taxonomy" id="1472723"/>
    <lineage>
        <taxon>Bacteria</taxon>
        <taxon>Bacillati</taxon>
        <taxon>Actinomycetota</taxon>
        <taxon>Actinomycetes</taxon>
        <taxon>Streptosporangiales</taxon>
        <taxon>Nocardiopsidaceae</taxon>
        <taxon>Nocardiopsis</taxon>
    </lineage>
</organism>
<proteinExistence type="inferred from homology"/>
<keyword evidence="6 7" id="KW-0472">Membrane</keyword>
<feature type="transmembrane region" description="Helical" evidence="7">
    <location>
        <begin position="187"/>
        <end position="204"/>
    </location>
</feature>
<evidence type="ECO:0000259" key="8">
    <source>
        <dbReference type="Pfam" id="PF02554"/>
    </source>
</evidence>
<evidence type="ECO:0000256" key="2">
    <source>
        <dbReference type="ARBA" id="ARBA00007755"/>
    </source>
</evidence>
<feature type="transmembrane region" description="Helical" evidence="7">
    <location>
        <begin position="224"/>
        <end position="246"/>
    </location>
</feature>
<evidence type="ECO:0000256" key="7">
    <source>
        <dbReference type="SAM" id="Phobius"/>
    </source>
</evidence>
<feature type="transmembrane region" description="Helical" evidence="7">
    <location>
        <begin position="331"/>
        <end position="356"/>
    </location>
</feature>
<evidence type="ECO:0000256" key="1">
    <source>
        <dbReference type="ARBA" id="ARBA00004651"/>
    </source>
</evidence>
<comment type="subcellular location">
    <subcellularLocation>
        <location evidence="1">Cell membrane</location>
        <topology evidence="1">Multi-pass membrane protein</topology>
    </subcellularLocation>
</comment>
<feature type="transmembrane region" description="Helical" evidence="7">
    <location>
        <begin position="466"/>
        <end position="491"/>
    </location>
</feature>
<keyword evidence="3" id="KW-1003">Cell membrane</keyword>
<name>A0A7W9YHJ4_9ACTN</name>
<feature type="transmembrane region" description="Helical" evidence="7">
    <location>
        <begin position="258"/>
        <end position="277"/>
    </location>
</feature>
<dbReference type="InterPro" id="IPR051605">
    <property type="entry name" value="CstA"/>
</dbReference>
<comment type="caution">
    <text evidence="9">The sequence shown here is derived from an EMBL/GenBank/DDBJ whole genome shotgun (WGS) entry which is preliminary data.</text>
</comment>
<feature type="transmembrane region" description="Helical" evidence="7">
    <location>
        <begin position="498"/>
        <end position="523"/>
    </location>
</feature>
<evidence type="ECO:0000256" key="4">
    <source>
        <dbReference type="ARBA" id="ARBA00022692"/>
    </source>
</evidence>
<keyword evidence="10" id="KW-1185">Reference proteome</keyword>
<accession>A0A7W9YHJ4</accession>
<evidence type="ECO:0000256" key="6">
    <source>
        <dbReference type="ARBA" id="ARBA00023136"/>
    </source>
</evidence>
<feature type="transmembrane region" description="Helical" evidence="7">
    <location>
        <begin position="289"/>
        <end position="310"/>
    </location>
</feature>
<keyword evidence="5 7" id="KW-1133">Transmembrane helix</keyword>
<feature type="transmembrane region" description="Helical" evidence="7">
    <location>
        <begin position="85"/>
        <end position="109"/>
    </location>
</feature>
<reference evidence="9 10" key="1">
    <citation type="submission" date="2020-08" db="EMBL/GenBank/DDBJ databases">
        <title>Sequencing the genomes of 1000 actinobacteria strains.</title>
        <authorList>
            <person name="Klenk H.-P."/>
        </authorList>
    </citation>
    <scope>NUCLEOTIDE SEQUENCE [LARGE SCALE GENOMIC DNA]</scope>
    <source>
        <strain evidence="9 10">DSM 46659</strain>
    </source>
</reference>
<dbReference type="GO" id="GO:0009267">
    <property type="term" value="P:cellular response to starvation"/>
    <property type="evidence" value="ECO:0007669"/>
    <property type="project" value="InterPro"/>
</dbReference>